<dbReference type="SUPFAM" id="SSF53756">
    <property type="entry name" value="UDP-Glycosyltransferase/glycogen phosphorylase"/>
    <property type="match status" value="1"/>
</dbReference>
<evidence type="ECO:0000313" key="3">
    <source>
        <dbReference type="EMBL" id="MDI9867393.1"/>
    </source>
</evidence>
<evidence type="ECO:0000313" key="4">
    <source>
        <dbReference type="Proteomes" id="UP001236569"/>
    </source>
</evidence>
<dbReference type="GO" id="GO:0016757">
    <property type="term" value="F:glycosyltransferase activity"/>
    <property type="evidence" value="ECO:0007669"/>
    <property type="project" value="UniProtKB-KW"/>
</dbReference>
<evidence type="ECO:0000259" key="2">
    <source>
        <dbReference type="Pfam" id="PF00534"/>
    </source>
</evidence>
<keyword evidence="4" id="KW-1185">Reference proteome</keyword>
<dbReference type="PANTHER" id="PTHR46401">
    <property type="entry name" value="GLYCOSYLTRANSFERASE WBBK-RELATED"/>
    <property type="match status" value="1"/>
</dbReference>
<sequence>MRILYIASSGGAGGASVALLNLISRLLTDKYEIHVVFPSEGSFSEQVEMLGIKCHYVGFYRLTTYPRTESLKSRIKYPYTLINTLFNNYFAYKNLLNLCLDLMPDLIHTNVGPLDIGFKVAKKLNIKHVWHLREYQDLDFNLKFFPSKSQFINYINAPSNYCIAITKGVFEYWRLEGENHRMIYDGVIDHDYKKKHINSNKQKIFLFVGRVEKAKGVDILLNAFAKFCKENDEFNLLIAGNGHGRFLDECLHFVEHHKIDNRVSFLGHRTDIYSLMSEATALIVPSRFEGFGFITVEAMYNKCLVIGKNTAGTKEQFDLGLEQTANEIALRFSSEDELLEEMKVAISLTANEYDSITKRAFEVISKNYKIEDHVKCVESFYNLIIKK</sequence>
<feature type="domain" description="Glycosyl transferase family 1" evidence="2">
    <location>
        <begin position="192"/>
        <end position="346"/>
    </location>
</feature>
<evidence type="ECO:0000256" key="1">
    <source>
        <dbReference type="ARBA" id="ARBA00022679"/>
    </source>
</evidence>
<dbReference type="CDD" id="cd03801">
    <property type="entry name" value="GT4_PimA-like"/>
    <property type="match status" value="1"/>
</dbReference>
<organism evidence="3 4">
    <name type="scientific">Flectobacillus longus</name>
    <dbReference type="NCBI Taxonomy" id="2984207"/>
    <lineage>
        <taxon>Bacteria</taxon>
        <taxon>Pseudomonadati</taxon>
        <taxon>Bacteroidota</taxon>
        <taxon>Cytophagia</taxon>
        <taxon>Cytophagales</taxon>
        <taxon>Flectobacillaceae</taxon>
        <taxon>Flectobacillus</taxon>
    </lineage>
</organism>
<gene>
    <name evidence="3" type="ORF">QM480_23825</name>
</gene>
<keyword evidence="3" id="KW-0328">Glycosyltransferase</keyword>
<accession>A0ABT6YUX1</accession>
<protein>
    <submittedName>
        <fullName evidence="3">Glycosyltransferase family 4 protein</fullName>
        <ecNumber evidence="3">2.4.-.-</ecNumber>
    </submittedName>
</protein>
<dbReference type="RefSeq" id="WP_283372048.1">
    <property type="nucleotide sequence ID" value="NZ_JASHID010000029.1"/>
</dbReference>
<dbReference type="EMBL" id="JASHID010000029">
    <property type="protein sequence ID" value="MDI9867393.1"/>
    <property type="molecule type" value="Genomic_DNA"/>
</dbReference>
<name>A0ABT6YUX1_9BACT</name>
<comment type="caution">
    <text evidence="3">The sequence shown here is derived from an EMBL/GenBank/DDBJ whole genome shotgun (WGS) entry which is preliminary data.</text>
</comment>
<dbReference type="Proteomes" id="UP001236569">
    <property type="component" value="Unassembled WGS sequence"/>
</dbReference>
<dbReference type="Pfam" id="PF00534">
    <property type="entry name" value="Glycos_transf_1"/>
    <property type="match status" value="1"/>
</dbReference>
<dbReference type="PANTHER" id="PTHR46401:SF2">
    <property type="entry name" value="GLYCOSYLTRANSFERASE WBBK-RELATED"/>
    <property type="match status" value="1"/>
</dbReference>
<reference evidence="3 4" key="1">
    <citation type="submission" date="2023-05" db="EMBL/GenBank/DDBJ databases">
        <title>Novel species of genus Flectobacillus isolated from stream in China.</title>
        <authorList>
            <person name="Lu H."/>
        </authorList>
    </citation>
    <scope>NUCLEOTIDE SEQUENCE [LARGE SCALE GENOMIC DNA]</scope>
    <source>
        <strain evidence="3 4">DC10W</strain>
    </source>
</reference>
<dbReference type="Gene3D" id="3.40.50.2000">
    <property type="entry name" value="Glycogen Phosphorylase B"/>
    <property type="match status" value="2"/>
</dbReference>
<dbReference type="EC" id="2.4.-.-" evidence="3"/>
<proteinExistence type="predicted"/>
<keyword evidence="1 3" id="KW-0808">Transferase</keyword>
<dbReference type="InterPro" id="IPR001296">
    <property type="entry name" value="Glyco_trans_1"/>
</dbReference>